<dbReference type="InterPro" id="IPR038184">
    <property type="entry name" value="CSTF1_dimer_sf"/>
</dbReference>
<reference evidence="2" key="1">
    <citation type="submission" date="2023-10" db="EMBL/GenBank/DDBJ databases">
        <title>Genome assembly of Pristionchus species.</title>
        <authorList>
            <person name="Yoshida K."/>
            <person name="Sommer R.J."/>
        </authorList>
    </citation>
    <scope>NUCLEOTIDE SEQUENCE</scope>
    <source>
        <strain evidence="2">RS0144</strain>
    </source>
</reference>
<gene>
    <name evidence="2" type="ORF">PENTCL1PPCAC_601</name>
</gene>
<name>A0AAV5SFF5_9BILA</name>
<protein>
    <recommendedName>
        <fullName evidence="1">F-box domain-containing protein</fullName>
    </recommendedName>
</protein>
<dbReference type="Proteomes" id="UP001432027">
    <property type="component" value="Unassembled WGS sequence"/>
</dbReference>
<comment type="caution">
    <text evidence="2">The sequence shown here is derived from an EMBL/GenBank/DDBJ whole genome shotgun (WGS) entry which is preliminary data.</text>
</comment>
<feature type="domain" description="F-box" evidence="1">
    <location>
        <begin position="95"/>
        <end position="141"/>
    </location>
</feature>
<organism evidence="2 3">
    <name type="scientific">Pristionchus entomophagus</name>
    <dbReference type="NCBI Taxonomy" id="358040"/>
    <lineage>
        <taxon>Eukaryota</taxon>
        <taxon>Metazoa</taxon>
        <taxon>Ecdysozoa</taxon>
        <taxon>Nematoda</taxon>
        <taxon>Chromadorea</taxon>
        <taxon>Rhabditida</taxon>
        <taxon>Rhabditina</taxon>
        <taxon>Diplogasteromorpha</taxon>
        <taxon>Diplogasteroidea</taxon>
        <taxon>Neodiplogasteridae</taxon>
        <taxon>Pristionchus</taxon>
    </lineage>
</organism>
<evidence type="ECO:0000313" key="3">
    <source>
        <dbReference type="Proteomes" id="UP001432027"/>
    </source>
</evidence>
<dbReference type="PROSITE" id="PS50181">
    <property type="entry name" value="FBOX"/>
    <property type="match status" value="1"/>
</dbReference>
<feature type="non-terminal residue" evidence="2">
    <location>
        <position position="196"/>
    </location>
</feature>
<dbReference type="Pfam" id="PF16699">
    <property type="entry name" value="CSTF1_dimer"/>
    <property type="match status" value="1"/>
</dbReference>
<sequence>STKEPATKNDEAMYRLIIGQLYYDGYNLLAQELSNSIGMKPLPPPSDNLFRLVSAARQNGDNADEEAKEVDMQMSLNPVVSPIDNLTSDGKCEDYFPFLSLPKHLLDLVFSFLSIEERLALAGVNNALNIIESESKYYVESLAVVEMPFIGAPLSVSIDYAFKYLNIRLFYSRTTPILLISFEESHIMPQSEVSIS</sequence>
<dbReference type="Gene3D" id="1.20.960.50">
    <property type="entry name" value="Cleavage stimulation factor subunit 1, dimerisation domain"/>
    <property type="match status" value="1"/>
</dbReference>
<dbReference type="AlphaFoldDB" id="A0AAV5SFF5"/>
<keyword evidence="3" id="KW-1185">Reference proteome</keyword>
<dbReference type="EMBL" id="BTSX01000001">
    <property type="protein sequence ID" value="GMS78426.1"/>
    <property type="molecule type" value="Genomic_DNA"/>
</dbReference>
<accession>A0AAV5SFF5</accession>
<proteinExistence type="predicted"/>
<dbReference type="InterPro" id="IPR032028">
    <property type="entry name" value="CSTF1_dimer"/>
</dbReference>
<feature type="non-terminal residue" evidence="2">
    <location>
        <position position="1"/>
    </location>
</feature>
<evidence type="ECO:0000313" key="2">
    <source>
        <dbReference type="EMBL" id="GMS78426.1"/>
    </source>
</evidence>
<dbReference type="FunFam" id="1.20.960.50:FF:000001">
    <property type="entry name" value="Cleavage stimulation factor subunit 1"/>
    <property type="match status" value="1"/>
</dbReference>
<evidence type="ECO:0000259" key="1">
    <source>
        <dbReference type="PROSITE" id="PS50181"/>
    </source>
</evidence>
<dbReference type="InterPro" id="IPR001810">
    <property type="entry name" value="F-box_dom"/>
</dbReference>